<dbReference type="EMBL" id="QEYD01000001">
    <property type="protein sequence ID" value="PWE31509.1"/>
    <property type="molecule type" value="Genomic_DNA"/>
</dbReference>
<accession>A0A2U2CI57</accession>
<dbReference type="Proteomes" id="UP000244940">
    <property type="component" value="Unassembled WGS sequence"/>
</dbReference>
<organism evidence="1 2">
    <name type="scientific">Pararhodobacter marinus</name>
    <dbReference type="NCBI Taxonomy" id="2184063"/>
    <lineage>
        <taxon>Bacteria</taxon>
        <taxon>Pseudomonadati</taxon>
        <taxon>Pseudomonadota</taxon>
        <taxon>Alphaproteobacteria</taxon>
        <taxon>Rhodobacterales</taxon>
        <taxon>Paracoccaceae</taxon>
        <taxon>Pararhodobacter</taxon>
    </lineage>
</organism>
<evidence type="ECO:0000313" key="2">
    <source>
        <dbReference type="Proteomes" id="UP000244940"/>
    </source>
</evidence>
<evidence type="ECO:0008006" key="3">
    <source>
        <dbReference type="Google" id="ProtNLM"/>
    </source>
</evidence>
<dbReference type="RefSeq" id="WP_109531310.1">
    <property type="nucleotide sequence ID" value="NZ_QEYD01000001.1"/>
</dbReference>
<keyword evidence="2" id="KW-1185">Reference proteome</keyword>
<sequence>MSRAEPLYDALATTLDTVGAETAPLYLAKLALALAHELDDEDRALHLIRECSKDLDRAEC</sequence>
<proteinExistence type="predicted"/>
<gene>
    <name evidence="1" type="ORF">C4N9_00375</name>
</gene>
<evidence type="ECO:0000313" key="1">
    <source>
        <dbReference type="EMBL" id="PWE31509.1"/>
    </source>
</evidence>
<name>A0A2U2CI57_9RHOB</name>
<reference evidence="1 2" key="1">
    <citation type="submission" date="2018-05" db="EMBL/GenBank/DDBJ databases">
        <title>Pararhodobacter marina sp. nov., isolated from deep-sea water of the Indian Ocean.</title>
        <authorList>
            <person name="Lai Q.Sr."/>
            <person name="Liu X."/>
            <person name="Shao Z."/>
        </authorList>
    </citation>
    <scope>NUCLEOTIDE SEQUENCE [LARGE SCALE GENOMIC DNA]</scope>
    <source>
        <strain evidence="1 2">CIC4N-9</strain>
    </source>
</reference>
<comment type="caution">
    <text evidence="1">The sequence shown here is derived from an EMBL/GenBank/DDBJ whole genome shotgun (WGS) entry which is preliminary data.</text>
</comment>
<dbReference type="GeneID" id="94363332"/>
<dbReference type="AlphaFoldDB" id="A0A2U2CI57"/>
<protein>
    <recommendedName>
        <fullName evidence="3">DUF2783 domain-containing protein</fullName>
    </recommendedName>
</protein>